<dbReference type="InterPro" id="IPR013098">
    <property type="entry name" value="Ig_I-set"/>
</dbReference>
<feature type="domain" description="Ig-like" evidence="6">
    <location>
        <begin position="498"/>
        <end position="587"/>
    </location>
</feature>
<keyword evidence="3" id="KW-0393">Immunoglobulin domain</keyword>
<dbReference type="FunFam" id="2.60.40.10:FF:000028">
    <property type="entry name" value="Neuronal cell adhesion molecule"/>
    <property type="match status" value="1"/>
</dbReference>
<dbReference type="Pfam" id="PF00047">
    <property type="entry name" value="ig"/>
    <property type="match status" value="1"/>
</dbReference>
<dbReference type="InterPro" id="IPR007110">
    <property type="entry name" value="Ig-like_dom"/>
</dbReference>
<dbReference type="GO" id="GO:0098609">
    <property type="term" value="P:cell-cell adhesion"/>
    <property type="evidence" value="ECO:0007669"/>
    <property type="project" value="TreeGrafter"/>
</dbReference>
<accession>A0AAN9G209</accession>
<dbReference type="Gene3D" id="2.60.40.10">
    <property type="entry name" value="Immunoglobulins"/>
    <property type="match status" value="10"/>
</dbReference>
<dbReference type="InterPro" id="IPR036116">
    <property type="entry name" value="FN3_sf"/>
</dbReference>
<keyword evidence="4" id="KW-0732">Signal</keyword>
<sequence>MARISHIITALATALLTCKGQFVYDCPLEWVSFGDHCYHFVFYPTLPFDEASQACHQDGASLVSVNTGEEHNFLVGWLARYDASEMYEWYTSGLQRGDLRVWSGDGDSLTPQDIYWIIDPATELQVSRTFPEAHLVYRYSDEDKRFGWAWASRTQSLPYICEINRDEVYRLYQRKRDFSYGNPSPNPGAWQIGPKFRLVSPGIVFAGRAKQITLECSAEGNPSPSYKWYKDYATDREKLVTATVRYTVTNGRLTINDPVEQEDPGTFTCVAENSVGKVFSPPVPVYFGFLNEFSNTKPGSRTAQLYQGAVIDCSPPSYNPALVYQWMKNMKQNIRPEMNPHTFLSENGNLYFSEVQAADAAEYHCIITLVAPPGEELASSQPIYGYSRGIQLNIQGEDANEFGPDIHDDFPTVFPQQPLRGKEMRIECLAYGRLPLHYSWSRVDGGTIPMERASFTSLNRVMHIADARLEDSGTYMCTVQGPKNVGTKNITLNVAAAPYFLFPLLDQHLDVGSHLTWVCDAVAIPRAKYAWYRDGQLLASNTNTSLGVQVQNNVLTINSADPDKHSGMYECVATNDHGTMISIAQIRVLSFAPTFDKEPIESSIMGSVGGNLTVFCRPEAAPQPTITWERNGSPLGTSGRAQTFPNGTLVLQGLSTGDNGVYTCKAENSLGTAQSSGRLTVLTRTTLFQRPSNTQVHQNSTAFLPCQASYAVNRTDLIYAWYFNNYLIDFNNDPSLSIAYQGGVEGLYIVGATYDHEGFYECRATTVYDNVNAHAYLTVMGPPDAPGGVHVHSHVGTEVTLWWQMGPQAEHGEITSLYRIHFSSNYNPQWRVLVDSISAYTTTFSEEADWQRYIIQANTLSPGTRYQFRVTASSPTFGYGEPSVASASIKLEDAAPIHAPEFVSGGGGSVGMLRVWWLPLAPENHGGYGLYYKVFWRMHRNPDDMWRGTKNKIYGDKPDRYGFVWFHQVVGEDYFYTQYDVKVQAVNDMGAGPNSTEEIVLSAEDIPVTTPQNVYAEGLNASAGRVYWDLPNNTREGMRGQVQGYQLNWWHWGEDNQREIIRFIRHYGTERSGVIIGLFANDDYWVDVQVFNTAGLSRPSGRAYMNTNYEAPLHYPDYVTVMSNGPDSVRVSWRGVSTVQIEAPVSGYKIWYWPYTDDIRTATAVQFGKVFSGIVDGLEMDKIYKLRVLATSDGGDGKKTPPTLFTLGGMVRFNPETSEVMASATLLKPSLICIVLFSAVSLYQV</sequence>
<dbReference type="SUPFAM" id="SSF49265">
    <property type="entry name" value="Fibronectin type III"/>
    <property type="match status" value="2"/>
</dbReference>
<keyword evidence="2" id="KW-1015">Disulfide bond</keyword>
<reference evidence="8 9" key="1">
    <citation type="submission" date="2024-02" db="EMBL/GenBank/DDBJ databases">
        <title>Chromosome-scale genome assembly of the rough periwinkle Littorina saxatilis.</title>
        <authorList>
            <person name="De Jode A."/>
            <person name="Faria R."/>
            <person name="Formenti G."/>
            <person name="Sims Y."/>
            <person name="Smith T.P."/>
            <person name="Tracey A."/>
            <person name="Wood J.M.D."/>
            <person name="Zagrodzka Z.B."/>
            <person name="Johannesson K."/>
            <person name="Butlin R.K."/>
            <person name="Leder E.H."/>
        </authorList>
    </citation>
    <scope>NUCLEOTIDE SEQUENCE [LARGE SCALE GENOMIC DNA]</scope>
    <source>
        <strain evidence="8">Snail1</strain>
        <tissue evidence="8">Muscle</tissue>
    </source>
</reference>
<dbReference type="SMART" id="SM00408">
    <property type="entry name" value="IGc2"/>
    <property type="match status" value="5"/>
</dbReference>
<feature type="chain" id="PRO_5043005246" description="Contactin" evidence="4">
    <location>
        <begin position="21"/>
        <end position="1245"/>
    </location>
</feature>
<dbReference type="SUPFAM" id="SSF56436">
    <property type="entry name" value="C-type lectin-like"/>
    <property type="match status" value="1"/>
</dbReference>
<dbReference type="GO" id="GO:0030424">
    <property type="term" value="C:axon"/>
    <property type="evidence" value="ECO:0007669"/>
    <property type="project" value="TreeGrafter"/>
</dbReference>
<dbReference type="Proteomes" id="UP001374579">
    <property type="component" value="Unassembled WGS sequence"/>
</dbReference>
<dbReference type="InterPro" id="IPR001304">
    <property type="entry name" value="C-type_lectin-like"/>
</dbReference>
<dbReference type="FunFam" id="2.60.40.10:FF:000032">
    <property type="entry name" value="palladin isoform X1"/>
    <property type="match status" value="1"/>
</dbReference>
<feature type="domain" description="Ig-like" evidence="6">
    <location>
        <begin position="593"/>
        <end position="680"/>
    </location>
</feature>
<evidence type="ECO:0000256" key="3">
    <source>
        <dbReference type="ARBA" id="ARBA00023319"/>
    </source>
</evidence>
<dbReference type="Pfam" id="PF07679">
    <property type="entry name" value="I-set"/>
    <property type="match status" value="1"/>
</dbReference>
<dbReference type="InterPro" id="IPR003961">
    <property type="entry name" value="FN3_dom"/>
</dbReference>
<gene>
    <name evidence="8" type="ORF">V1264_008162</name>
</gene>
<evidence type="ECO:0000259" key="7">
    <source>
        <dbReference type="PROSITE" id="PS50853"/>
    </source>
</evidence>
<feature type="domain" description="Ig-like" evidence="6">
    <location>
        <begin position="281"/>
        <end position="368"/>
    </location>
</feature>
<keyword evidence="9" id="KW-1185">Reference proteome</keyword>
<evidence type="ECO:0000259" key="6">
    <source>
        <dbReference type="PROSITE" id="PS50835"/>
    </source>
</evidence>
<feature type="domain" description="C-type lectin" evidence="5">
    <location>
        <begin position="33"/>
        <end position="162"/>
    </location>
</feature>
<dbReference type="SMART" id="SM00409">
    <property type="entry name" value="IG"/>
    <property type="match status" value="6"/>
</dbReference>
<proteinExistence type="predicted"/>
<dbReference type="InterPro" id="IPR036179">
    <property type="entry name" value="Ig-like_dom_sf"/>
</dbReference>
<dbReference type="PANTHER" id="PTHR44170:SF6">
    <property type="entry name" value="CONTACTIN"/>
    <property type="match status" value="1"/>
</dbReference>
<dbReference type="InterPro" id="IPR013151">
    <property type="entry name" value="Immunoglobulin_dom"/>
</dbReference>
<dbReference type="GO" id="GO:0005886">
    <property type="term" value="C:plasma membrane"/>
    <property type="evidence" value="ECO:0007669"/>
    <property type="project" value="TreeGrafter"/>
</dbReference>
<name>A0AAN9G209_9CAEN</name>
<feature type="domain" description="Fibronectin type-III" evidence="7">
    <location>
        <begin position="1115"/>
        <end position="1210"/>
    </location>
</feature>
<evidence type="ECO:0000256" key="2">
    <source>
        <dbReference type="ARBA" id="ARBA00023157"/>
    </source>
</evidence>
<organism evidence="8 9">
    <name type="scientific">Littorina saxatilis</name>
    <dbReference type="NCBI Taxonomy" id="31220"/>
    <lineage>
        <taxon>Eukaryota</taxon>
        <taxon>Metazoa</taxon>
        <taxon>Spiralia</taxon>
        <taxon>Lophotrochozoa</taxon>
        <taxon>Mollusca</taxon>
        <taxon>Gastropoda</taxon>
        <taxon>Caenogastropoda</taxon>
        <taxon>Littorinimorpha</taxon>
        <taxon>Littorinoidea</taxon>
        <taxon>Littorinidae</taxon>
        <taxon>Littorina</taxon>
    </lineage>
</organism>
<evidence type="ECO:0000256" key="1">
    <source>
        <dbReference type="ARBA" id="ARBA00022737"/>
    </source>
</evidence>
<dbReference type="Pfam" id="PF13927">
    <property type="entry name" value="Ig_3"/>
    <property type="match status" value="2"/>
</dbReference>
<dbReference type="EMBL" id="JBAMIC010000021">
    <property type="protein sequence ID" value="KAK7092418.1"/>
    <property type="molecule type" value="Genomic_DNA"/>
</dbReference>
<keyword evidence="1" id="KW-0677">Repeat</keyword>
<feature type="domain" description="Fibronectin type-III" evidence="7">
    <location>
        <begin position="1010"/>
        <end position="1110"/>
    </location>
</feature>
<feature type="signal peptide" evidence="4">
    <location>
        <begin position="1"/>
        <end position="20"/>
    </location>
</feature>
<dbReference type="Gene3D" id="3.10.100.10">
    <property type="entry name" value="Mannose-Binding Protein A, subunit A"/>
    <property type="match status" value="1"/>
</dbReference>
<dbReference type="CDD" id="cd00063">
    <property type="entry name" value="FN3"/>
    <property type="match status" value="2"/>
</dbReference>
<protein>
    <recommendedName>
        <fullName evidence="10">Contactin</fullName>
    </recommendedName>
</protein>
<dbReference type="InterPro" id="IPR003598">
    <property type="entry name" value="Ig_sub2"/>
</dbReference>
<dbReference type="InterPro" id="IPR016187">
    <property type="entry name" value="CTDL_fold"/>
</dbReference>
<dbReference type="PROSITE" id="PS50041">
    <property type="entry name" value="C_TYPE_LECTIN_2"/>
    <property type="match status" value="1"/>
</dbReference>
<dbReference type="SUPFAM" id="SSF48726">
    <property type="entry name" value="Immunoglobulin"/>
    <property type="match status" value="6"/>
</dbReference>
<feature type="domain" description="Ig-like" evidence="6">
    <location>
        <begin position="194"/>
        <end position="280"/>
    </location>
</feature>
<evidence type="ECO:0000313" key="9">
    <source>
        <dbReference type="Proteomes" id="UP001374579"/>
    </source>
</evidence>
<comment type="caution">
    <text evidence="8">The sequence shown here is derived from an EMBL/GenBank/DDBJ whole genome shotgun (WGS) entry which is preliminary data.</text>
</comment>
<feature type="domain" description="Ig-like" evidence="6">
    <location>
        <begin position="685"/>
        <end position="778"/>
    </location>
</feature>
<dbReference type="PROSITE" id="PS50835">
    <property type="entry name" value="IG_LIKE"/>
    <property type="match status" value="6"/>
</dbReference>
<dbReference type="PROSITE" id="PS50853">
    <property type="entry name" value="FN3"/>
    <property type="match status" value="3"/>
</dbReference>
<dbReference type="AlphaFoldDB" id="A0AAN9G209"/>
<dbReference type="PANTHER" id="PTHR44170">
    <property type="entry name" value="PROTEIN SIDEKICK"/>
    <property type="match status" value="1"/>
</dbReference>
<evidence type="ECO:0000259" key="5">
    <source>
        <dbReference type="PROSITE" id="PS50041"/>
    </source>
</evidence>
<dbReference type="GO" id="GO:0007411">
    <property type="term" value="P:axon guidance"/>
    <property type="evidence" value="ECO:0007669"/>
    <property type="project" value="TreeGrafter"/>
</dbReference>
<dbReference type="InterPro" id="IPR013783">
    <property type="entry name" value="Ig-like_fold"/>
</dbReference>
<evidence type="ECO:0000256" key="4">
    <source>
        <dbReference type="SAM" id="SignalP"/>
    </source>
</evidence>
<feature type="domain" description="Ig-like" evidence="6">
    <location>
        <begin position="411"/>
        <end position="493"/>
    </location>
</feature>
<evidence type="ECO:0008006" key="10">
    <source>
        <dbReference type="Google" id="ProtNLM"/>
    </source>
</evidence>
<dbReference type="SMART" id="SM00060">
    <property type="entry name" value="FN3"/>
    <property type="match status" value="4"/>
</dbReference>
<dbReference type="InterPro" id="IPR016186">
    <property type="entry name" value="C-type_lectin-like/link_sf"/>
</dbReference>
<feature type="domain" description="Fibronectin type-III" evidence="7">
    <location>
        <begin position="785"/>
        <end position="894"/>
    </location>
</feature>
<dbReference type="Pfam" id="PF00041">
    <property type="entry name" value="fn3"/>
    <property type="match status" value="1"/>
</dbReference>
<dbReference type="InterPro" id="IPR003599">
    <property type="entry name" value="Ig_sub"/>
</dbReference>
<evidence type="ECO:0000313" key="8">
    <source>
        <dbReference type="EMBL" id="KAK7092418.1"/>
    </source>
</evidence>
<dbReference type="SMART" id="SM00034">
    <property type="entry name" value="CLECT"/>
    <property type="match status" value="1"/>
</dbReference>